<dbReference type="AlphaFoldDB" id="A0A242K847"/>
<evidence type="ECO:0000313" key="3">
    <source>
        <dbReference type="Proteomes" id="UP000195141"/>
    </source>
</evidence>
<evidence type="ECO:0000313" key="2">
    <source>
        <dbReference type="EMBL" id="WYJ90953.1"/>
    </source>
</evidence>
<accession>A0A242K847</accession>
<name>A0A242K847_9ENTE</name>
<reference evidence="2" key="2">
    <citation type="submission" date="2017-05" db="EMBL/GenBank/DDBJ databases">
        <authorList>
            <consortium name="The Broad Institute Genomics Platform"/>
            <consortium name="The Broad Institute Genomic Center for Infectious Diseases"/>
            <person name="Earl A."/>
            <person name="Manson A."/>
            <person name="Schwartman J."/>
            <person name="Gilmore M."/>
            <person name="Abouelleil A."/>
            <person name="Cao P."/>
            <person name="Chapman S."/>
            <person name="Cusick C."/>
            <person name="Shea T."/>
            <person name="Young S."/>
            <person name="Neafsey D."/>
            <person name="Nusbaum C."/>
            <person name="Birren B."/>
        </authorList>
    </citation>
    <scope>NUCLEOTIDE SEQUENCE</scope>
    <source>
        <strain evidence="2">9E7_DIV0242</strain>
    </source>
</reference>
<dbReference type="EMBL" id="NGMM01000002">
    <property type="protein sequence ID" value="OTP17344.1"/>
    <property type="molecule type" value="Genomic_DNA"/>
</dbReference>
<sequence length="33" mass="3818">MKKLSQEMNAEVKAGIRICAFNVFGIKLFCYYT</sequence>
<proteinExistence type="predicted"/>
<gene>
    <name evidence="1" type="ORF">A5888_001482</name>
    <name evidence="2" type="ORF">A5888_002721</name>
</gene>
<organism evidence="1">
    <name type="scientific">Candidatus Enterococcus clewellii</name>
    <dbReference type="NCBI Taxonomy" id="1834193"/>
    <lineage>
        <taxon>Bacteria</taxon>
        <taxon>Bacillati</taxon>
        <taxon>Bacillota</taxon>
        <taxon>Bacilli</taxon>
        <taxon>Lactobacillales</taxon>
        <taxon>Enterococcaceae</taxon>
        <taxon>Enterococcus</taxon>
    </lineage>
</organism>
<evidence type="ECO:0000313" key="1">
    <source>
        <dbReference type="EMBL" id="OTP17344.1"/>
    </source>
</evidence>
<dbReference type="Proteomes" id="UP000195141">
    <property type="component" value="Chromosome"/>
</dbReference>
<protein>
    <submittedName>
        <fullName evidence="1">Uncharacterized protein</fullName>
    </submittedName>
</protein>
<dbReference type="EMBL" id="CP147247">
    <property type="protein sequence ID" value="WYJ90953.1"/>
    <property type="molecule type" value="Genomic_DNA"/>
</dbReference>
<reference evidence="1" key="1">
    <citation type="submission" date="2017-05" db="EMBL/GenBank/DDBJ databases">
        <title>The Genome Sequence of Enterococcus sp. 9E7_DIV0242.</title>
        <authorList>
            <consortium name="The Broad Institute Genomics Platform"/>
            <consortium name="The Broad Institute Genomic Center for Infectious Diseases"/>
            <person name="Earl A."/>
            <person name="Manson A."/>
            <person name="Schwartman J."/>
            <person name="Gilmore M."/>
            <person name="Abouelleil A."/>
            <person name="Cao P."/>
            <person name="Chapman S."/>
            <person name="Cusick C."/>
            <person name="Shea T."/>
            <person name="Young S."/>
            <person name="Neafsey D."/>
            <person name="Nusbaum C."/>
            <person name="Birren B."/>
        </authorList>
    </citation>
    <scope>NUCLEOTIDE SEQUENCE [LARGE SCALE GENOMIC DNA]</scope>
    <source>
        <strain evidence="1">9E7_DIV0242</strain>
    </source>
</reference>
<keyword evidence="3" id="KW-1185">Reference proteome</keyword>
<reference evidence="2" key="3">
    <citation type="submission" date="2024-03" db="EMBL/GenBank/DDBJ databases">
        <title>The Genome Sequence of Enterococcus sp. DIV0242b.</title>
        <authorList>
            <consortium name="The Broad Institute Genomics Platform"/>
            <consortium name="The Broad Institute Microbial Omics Core"/>
            <consortium name="The Broad Institute Genomic Center for Infectious Diseases"/>
            <person name="Earl A."/>
            <person name="Manson A."/>
            <person name="Gilmore M."/>
            <person name="Schwartman J."/>
            <person name="Shea T."/>
            <person name="Abouelleil A."/>
            <person name="Cao P."/>
            <person name="Chapman S."/>
            <person name="Cusick C."/>
            <person name="Young S."/>
            <person name="Neafsey D."/>
            <person name="Nusbaum C."/>
            <person name="Birren B."/>
        </authorList>
    </citation>
    <scope>NUCLEOTIDE SEQUENCE</scope>
    <source>
        <strain evidence="2">9E7_DIV0242</strain>
    </source>
</reference>